<dbReference type="GO" id="GO:0046872">
    <property type="term" value="F:metal ion binding"/>
    <property type="evidence" value="ECO:0007669"/>
    <property type="project" value="UniProtKB-KW"/>
</dbReference>
<comment type="similarity">
    <text evidence="2 8">Belongs to the peptidase M76 family.</text>
</comment>
<keyword evidence="5 8" id="KW-0479">Metal-binding</keyword>
<evidence type="ECO:0000256" key="5">
    <source>
        <dbReference type="ARBA" id="ARBA00022723"/>
    </source>
</evidence>
<keyword evidence="8" id="KW-0472">Membrane</keyword>
<dbReference type="EMBL" id="QEAQ01000031">
    <property type="protein sequence ID" value="TPX58862.1"/>
    <property type="molecule type" value="Genomic_DNA"/>
</dbReference>
<evidence type="ECO:0000256" key="3">
    <source>
        <dbReference type="ARBA" id="ARBA00014615"/>
    </source>
</evidence>
<keyword evidence="4 8" id="KW-0645">Protease</keyword>
<feature type="compositionally biased region" description="Polar residues" evidence="9">
    <location>
        <begin position="8"/>
        <end position="18"/>
    </location>
</feature>
<feature type="compositionally biased region" description="Low complexity" evidence="9">
    <location>
        <begin position="21"/>
        <end position="32"/>
    </location>
</feature>
<evidence type="ECO:0000256" key="6">
    <source>
        <dbReference type="ARBA" id="ARBA00022801"/>
    </source>
</evidence>
<evidence type="ECO:0000256" key="2">
    <source>
        <dbReference type="ARBA" id="ARBA00009915"/>
    </source>
</evidence>
<sequence length="227" mass="25590">MVTPERSVFQNTGSTSKFDPSASDSQQSAGDAVKSLVTSKSLPEESFARWRCEEWRDQLLQTSPRIRKLLSGLAENNCALNPTRHISFITCTPTVLGGFIPSVGIQICANHMTAKEHLERSLTHELVHAYDYCTADIKYDNMRHHACTEIRAASLSGDCRFEREVIRGNLGNVVKMFERCVKRRAAISIEHNPQCRGPEHAKEVVEEVYRHCINDTAPFTQEELLNT</sequence>
<feature type="region of interest" description="Disordered" evidence="9">
    <location>
        <begin position="1"/>
        <end position="36"/>
    </location>
</feature>
<dbReference type="GO" id="GO:0004222">
    <property type="term" value="F:metalloendopeptidase activity"/>
    <property type="evidence" value="ECO:0007669"/>
    <property type="project" value="InterPro"/>
</dbReference>
<dbReference type="EC" id="3.4.24.-" evidence="8"/>
<keyword evidence="7 8" id="KW-0482">Metalloprotease</keyword>
<gene>
    <name evidence="10" type="ORF">PhCBS80983_g02833</name>
</gene>
<dbReference type="STRING" id="109895.A0A507E4V0"/>
<evidence type="ECO:0000256" key="7">
    <source>
        <dbReference type="ARBA" id="ARBA00023049"/>
    </source>
</evidence>
<protein>
    <recommendedName>
        <fullName evidence="3 8">Mitochondrial inner membrane protease ATP23</fullName>
        <ecNumber evidence="8">3.4.24.-</ecNumber>
    </recommendedName>
</protein>
<organism evidence="10 11">
    <name type="scientific">Powellomyces hirtus</name>
    <dbReference type="NCBI Taxonomy" id="109895"/>
    <lineage>
        <taxon>Eukaryota</taxon>
        <taxon>Fungi</taxon>
        <taxon>Fungi incertae sedis</taxon>
        <taxon>Chytridiomycota</taxon>
        <taxon>Chytridiomycota incertae sedis</taxon>
        <taxon>Chytridiomycetes</taxon>
        <taxon>Spizellomycetales</taxon>
        <taxon>Powellomycetaceae</taxon>
        <taxon>Powellomyces</taxon>
    </lineage>
</organism>
<keyword evidence="6 8" id="KW-0378">Hydrolase</keyword>
<keyword evidence="8" id="KW-0999">Mitochondrion inner membrane</keyword>
<dbReference type="InterPro" id="IPR019165">
    <property type="entry name" value="Peptidase_M76_ATP23"/>
</dbReference>
<evidence type="ECO:0000313" key="11">
    <source>
        <dbReference type="Proteomes" id="UP000318582"/>
    </source>
</evidence>
<comment type="subcellular location">
    <subcellularLocation>
        <location evidence="1 8">Mitochondrion inner membrane</location>
        <topology evidence="1 8">Peripheral membrane protein</topology>
        <orientation evidence="1 8">Intermembrane side</orientation>
    </subcellularLocation>
</comment>
<evidence type="ECO:0000256" key="9">
    <source>
        <dbReference type="SAM" id="MobiDB-lite"/>
    </source>
</evidence>
<comment type="caution">
    <text evidence="10">The sequence shown here is derived from an EMBL/GenBank/DDBJ whole genome shotgun (WGS) entry which is preliminary data.</text>
</comment>
<evidence type="ECO:0000256" key="1">
    <source>
        <dbReference type="ARBA" id="ARBA00004137"/>
    </source>
</evidence>
<comment type="function">
    <text evidence="8">Has a dual role in the assembly of mitochondrial ATPase.</text>
</comment>
<dbReference type="GO" id="GO:0034982">
    <property type="term" value="P:mitochondrial protein processing"/>
    <property type="evidence" value="ECO:0007669"/>
    <property type="project" value="TreeGrafter"/>
</dbReference>
<evidence type="ECO:0000256" key="8">
    <source>
        <dbReference type="RuleBase" id="RU364057"/>
    </source>
</evidence>
<dbReference type="PANTHER" id="PTHR21711">
    <property type="entry name" value="MITOCHONDRIAL INNER MEMBRANE PROTEASE"/>
    <property type="match status" value="1"/>
</dbReference>
<dbReference type="Pfam" id="PF09768">
    <property type="entry name" value="Peptidase_M76"/>
    <property type="match status" value="1"/>
</dbReference>
<accession>A0A507E4V0</accession>
<proteinExistence type="inferred from homology"/>
<evidence type="ECO:0000256" key="4">
    <source>
        <dbReference type="ARBA" id="ARBA00022670"/>
    </source>
</evidence>
<dbReference type="PANTHER" id="PTHR21711:SF0">
    <property type="entry name" value="MITOCHONDRIAL INNER MEMBRANE PROTEASE ATP23 HOMOLOG"/>
    <property type="match status" value="1"/>
</dbReference>
<keyword evidence="8" id="KW-0496">Mitochondrion</keyword>
<name>A0A507E4V0_9FUNG</name>
<dbReference type="GO" id="GO:0033615">
    <property type="term" value="P:mitochondrial proton-transporting ATP synthase complex assembly"/>
    <property type="evidence" value="ECO:0007669"/>
    <property type="project" value="TreeGrafter"/>
</dbReference>
<dbReference type="AlphaFoldDB" id="A0A507E4V0"/>
<keyword evidence="11" id="KW-1185">Reference proteome</keyword>
<reference evidence="10 11" key="1">
    <citation type="journal article" date="2019" name="Sci. Rep.">
        <title>Comparative genomics of chytrid fungi reveal insights into the obligate biotrophic and pathogenic lifestyle of Synchytrium endobioticum.</title>
        <authorList>
            <person name="van de Vossenberg B.T.L.H."/>
            <person name="Warris S."/>
            <person name="Nguyen H.D.T."/>
            <person name="van Gent-Pelzer M.P.E."/>
            <person name="Joly D.L."/>
            <person name="van de Geest H.C."/>
            <person name="Bonants P.J.M."/>
            <person name="Smith D.S."/>
            <person name="Levesque C.A."/>
            <person name="van der Lee T.A.J."/>
        </authorList>
    </citation>
    <scope>NUCLEOTIDE SEQUENCE [LARGE SCALE GENOMIC DNA]</scope>
    <source>
        <strain evidence="10 11">CBS 809.83</strain>
    </source>
</reference>
<dbReference type="GO" id="GO:0005743">
    <property type="term" value="C:mitochondrial inner membrane"/>
    <property type="evidence" value="ECO:0007669"/>
    <property type="project" value="UniProtKB-SubCell"/>
</dbReference>
<dbReference type="Proteomes" id="UP000318582">
    <property type="component" value="Unassembled WGS sequence"/>
</dbReference>
<evidence type="ECO:0000313" key="10">
    <source>
        <dbReference type="EMBL" id="TPX58862.1"/>
    </source>
</evidence>
<dbReference type="OrthoDB" id="285308at2759"/>